<comment type="caution">
    <text evidence="2">The sequence shown here is derived from an EMBL/GenBank/DDBJ whole genome shotgun (WGS) entry which is preliminary data.</text>
</comment>
<organism evidence="2 3">
    <name type="scientific">Chelatococcus caeni</name>
    <dbReference type="NCBI Taxonomy" id="1348468"/>
    <lineage>
        <taxon>Bacteria</taxon>
        <taxon>Pseudomonadati</taxon>
        <taxon>Pseudomonadota</taxon>
        <taxon>Alphaproteobacteria</taxon>
        <taxon>Hyphomicrobiales</taxon>
        <taxon>Chelatococcaceae</taxon>
        <taxon>Chelatococcus</taxon>
    </lineage>
</organism>
<name>A0A840BT20_9HYPH</name>
<dbReference type="AlphaFoldDB" id="A0A840BT20"/>
<evidence type="ECO:0000313" key="3">
    <source>
        <dbReference type="Proteomes" id="UP000577362"/>
    </source>
</evidence>
<dbReference type="EMBL" id="JACIEN010000001">
    <property type="protein sequence ID" value="MBB4016581.1"/>
    <property type="molecule type" value="Genomic_DNA"/>
</dbReference>
<feature type="compositionally biased region" description="Low complexity" evidence="1">
    <location>
        <begin position="23"/>
        <end position="35"/>
    </location>
</feature>
<accession>A0A840BT20</accession>
<evidence type="ECO:0000313" key="2">
    <source>
        <dbReference type="EMBL" id="MBB4016581.1"/>
    </source>
</evidence>
<sequence>MNDIKRDGPNLSLVRPSSRRQSEPSSSAKRASRAAVVQPLQDDRQELLSYVAQLSGELAMMSRAARLDTLGYFLEMARIEALGALSRLETVD</sequence>
<dbReference type="Proteomes" id="UP000577362">
    <property type="component" value="Unassembled WGS sequence"/>
</dbReference>
<dbReference type="RefSeq" id="WP_183316186.1">
    <property type="nucleotide sequence ID" value="NZ_JACIEN010000001.1"/>
</dbReference>
<evidence type="ECO:0000256" key="1">
    <source>
        <dbReference type="SAM" id="MobiDB-lite"/>
    </source>
</evidence>
<reference evidence="2 3" key="1">
    <citation type="submission" date="2020-08" db="EMBL/GenBank/DDBJ databases">
        <title>Genomic Encyclopedia of Type Strains, Phase IV (KMG-IV): sequencing the most valuable type-strain genomes for metagenomic binning, comparative biology and taxonomic classification.</title>
        <authorList>
            <person name="Goeker M."/>
        </authorList>
    </citation>
    <scope>NUCLEOTIDE SEQUENCE [LARGE SCALE GENOMIC DNA]</scope>
    <source>
        <strain evidence="2 3">DSM 103737</strain>
    </source>
</reference>
<gene>
    <name evidence="2" type="ORF">GGR16_001587</name>
</gene>
<proteinExistence type="predicted"/>
<feature type="region of interest" description="Disordered" evidence="1">
    <location>
        <begin position="1"/>
        <end position="37"/>
    </location>
</feature>
<protein>
    <submittedName>
        <fullName evidence="2">Uncharacterized protein</fullName>
    </submittedName>
</protein>
<keyword evidence="3" id="KW-1185">Reference proteome</keyword>